<dbReference type="Pfam" id="PF00483">
    <property type="entry name" value="NTP_transferase"/>
    <property type="match status" value="1"/>
</dbReference>
<keyword evidence="2" id="KW-0808">Transferase</keyword>
<keyword evidence="3" id="KW-1185">Reference proteome</keyword>
<dbReference type="GO" id="GO:0004475">
    <property type="term" value="F:mannose-1-phosphate guanylyltransferase (GTP) activity"/>
    <property type="evidence" value="ECO:0007669"/>
    <property type="project" value="InterPro"/>
</dbReference>
<evidence type="ECO:0000259" key="1">
    <source>
        <dbReference type="Pfam" id="PF00483"/>
    </source>
</evidence>
<protein>
    <submittedName>
        <fullName evidence="2">Mannose-1-phosphate guanylyltransferase</fullName>
    </submittedName>
</protein>
<dbReference type="RefSeq" id="WP_126039729.1">
    <property type="nucleotide sequence ID" value="NZ_CP034438.1"/>
</dbReference>
<dbReference type="SUPFAM" id="SSF159283">
    <property type="entry name" value="Guanosine diphospho-D-mannose pyrophosphorylase/mannose-6-phosphate isomerase linker domain"/>
    <property type="match status" value="1"/>
</dbReference>
<dbReference type="PANTHER" id="PTHR46390:SF1">
    <property type="entry name" value="MANNOSE-1-PHOSPHATE GUANYLYLTRANSFERASE"/>
    <property type="match status" value="1"/>
</dbReference>
<dbReference type="PANTHER" id="PTHR46390">
    <property type="entry name" value="MANNOSE-1-PHOSPHATE GUANYLYLTRANSFERASE"/>
    <property type="match status" value="1"/>
</dbReference>
<evidence type="ECO:0000313" key="3">
    <source>
        <dbReference type="Proteomes" id="UP000270021"/>
    </source>
</evidence>
<dbReference type="SUPFAM" id="SSF53448">
    <property type="entry name" value="Nucleotide-diphospho-sugar transferases"/>
    <property type="match status" value="1"/>
</dbReference>
<keyword evidence="2" id="KW-0548">Nucleotidyltransferase</keyword>
<dbReference type="InterPro" id="IPR005835">
    <property type="entry name" value="NTP_transferase_dom"/>
</dbReference>
<organism evidence="2 3">
    <name type="scientific">Flaviflexus salsibiostraticola</name>
    <dbReference type="NCBI Taxonomy" id="1282737"/>
    <lineage>
        <taxon>Bacteria</taxon>
        <taxon>Bacillati</taxon>
        <taxon>Actinomycetota</taxon>
        <taxon>Actinomycetes</taxon>
        <taxon>Actinomycetales</taxon>
        <taxon>Actinomycetaceae</taxon>
        <taxon>Flaviflexus</taxon>
    </lineage>
</organism>
<dbReference type="InterPro" id="IPR029044">
    <property type="entry name" value="Nucleotide-diphossugar_trans"/>
</dbReference>
<dbReference type="AlphaFoldDB" id="A0A3Q8WT61"/>
<feature type="domain" description="Nucleotidyl transferase" evidence="1">
    <location>
        <begin position="5"/>
        <end position="278"/>
    </location>
</feature>
<dbReference type="GO" id="GO:0009298">
    <property type="term" value="P:GDP-mannose biosynthetic process"/>
    <property type="evidence" value="ECO:0007669"/>
    <property type="project" value="TreeGrafter"/>
</dbReference>
<dbReference type="Gene3D" id="3.90.550.10">
    <property type="entry name" value="Spore Coat Polysaccharide Biosynthesis Protein SpsA, Chain A"/>
    <property type="match status" value="1"/>
</dbReference>
<dbReference type="InterPro" id="IPR051161">
    <property type="entry name" value="Mannose-6P_isomerase_type2"/>
</dbReference>
<dbReference type="EMBL" id="CP034438">
    <property type="protein sequence ID" value="AZN29661.1"/>
    <property type="molecule type" value="Genomic_DNA"/>
</dbReference>
<gene>
    <name evidence="2" type="ORF">EJO69_04585</name>
</gene>
<dbReference type="OrthoDB" id="9806359at2"/>
<proteinExistence type="predicted"/>
<sequence>MTFVAIVPAGGAGTRLWPLSRRSHPKFLIDMTGAGRTLIQATADRLEPLVDDLIVVTGSAHAEAVAEQLGIDREDLVIEPSPRGTMPAIGLVAAIVEQRYGADAVVGSFAADHVITDAAAFQGAVRRAIDAAQEGLVVTVGITPTGPDTGFGYIRQGTETSVDGVFGVEEFLEKPDLATAAAYVESGEYTWNAGMFIAKAGVLLDALARYKPDLAAGLRSIAARWDGPDRGEAMSAWDSLEISVIDRAIAEPLAAEGGVATVPVSMGWSDIGGYDSLAAHLVDPESGISRGGARQSVMVSESEGSVVYAHDRPIVIHGIPGAVVVDSGDVILVTTREASSGLSGVVTGLTGDLEPLR</sequence>
<name>A0A3Q8WT61_9ACTO</name>
<dbReference type="CDD" id="cd02509">
    <property type="entry name" value="GDP-M1P_Guanylyltransferase"/>
    <property type="match status" value="1"/>
</dbReference>
<dbReference type="InterPro" id="IPR049577">
    <property type="entry name" value="GMPP_N"/>
</dbReference>
<evidence type="ECO:0000313" key="2">
    <source>
        <dbReference type="EMBL" id="AZN29661.1"/>
    </source>
</evidence>
<accession>A0A3Q8WT61</accession>
<dbReference type="Proteomes" id="UP000270021">
    <property type="component" value="Chromosome"/>
</dbReference>
<dbReference type="KEGG" id="fsl:EJO69_04585"/>
<reference evidence="2 3" key="1">
    <citation type="submission" date="2018-12" db="EMBL/GenBank/DDBJ databases">
        <title>Complete genome sequence of Flaviflexus salsibiostraticola KCTC 33148.</title>
        <authorList>
            <person name="Bae J.-W."/>
        </authorList>
    </citation>
    <scope>NUCLEOTIDE SEQUENCE [LARGE SCALE GENOMIC DNA]</scope>
    <source>
        <strain evidence="2 3">KCTC 33148</strain>
    </source>
</reference>